<keyword evidence="2" id="KW-1185">Reference proteome</keyword>
<name>A0ABT1JNU8_ACTCY</name>
<organism evidence="1 2">
    <name type="scientific">Actinoalloteichus caeruleus DSM 43889</name>
    <dbReference type="NCBI Taxonomy" id="1120930"/>
    <lineage>
        <taxon>Bacteria</taxon>
        <taxon>Bacillati</taxon>
        <taxon>Actinomycetota</taxon>
        <taxon>Actinomycetes</taxon>
        <taxon>Pseudonocardiales</taxon>
        <taxon>Pseudonocardiaceae</taxon>
        <taxon>Actinoalloteichus</taxon>
        <taxon>Actinoalloteichus cyanogriseus</taxon>
    </lineage>
</organism>
<reference evidence="1 2" key="2">
    <citation type="submission" date="2022-06" db="EMBL/GenBank/DDBJ databases">
        <title>Genomic Encyclopedia of Type Strains, Phase I: the one thousand microbial genomes (KMG-I) project.</title>
        <authorList>
            <person name="Kyrpides N."/>
        </authorList>
    </citation>
    <scope>NUCLEOTIDE SEQUENCE [LARGE SCALE GENOMIC DNA]</scope>
    <source>
        <strain evidence="1 2">DSM 43889</strain>
    </source>
</reference>
<evidence type="ECO:0000313" key="2">
    <source>
        <dbReference type="Proteomes" id="UP000791080"/>
    </source>
</evidence>
<comment type="caution">
    <text evidence="1">The sequence shown here is derived from an EMBL/GenBank/DDBJ whole genome shotgun (WGS) entry which is preliminary data.</text>
</comment>
<evidence type="ECO:0000313" key="1">
    <source>
        <dbReference type="EMBL" id="MCP2333356.1"/>
    </source>
</evidence>
<dbReference type="RefSeq" id="WP_026419573.1">
    <property type="nucleotide sequence ID" value="NZ_AUBJ02000001.1"/>
</dbReference>
<protein>
    <submittedName>
        <fullName evidence="1">Uncharacterized protein</fullName>
    </submittedName>
</protein>
<dbReference type="EMBL" id="AUBJ02000001">
    <property type="protein sequence ID" value="MCP2333356.1"/>
    <property type="molecule type" value="Genomic_DNA"/>
</dbReference>
<reference evidence="1 2" key="1">
    <citation type="submission" date="2013-07" db="EMBL/GenBank/DDBJ databases">
        <authorList>
            <consortium name="DOE Joint Genome Institute"/>
            <person name="Reeve W."/>
            <person name="Huntemann M."/>
            <person name="Han J."/>
            <person name="Chen A."/>
            <person name="Kyrpides N."/>
            <person name="Mavromatis K."/>
            <person name="Markowitz V."/>
            <person name="Palaniappan K."/>
            <person name="Ivanova N."/>
            <person name="Schaumberg A."/>
            <person name="Pati A."/>
            <person name="Liolios K."/>
            <person name="Nordberg H.P."/>
            <person name="Cantor M.N."/>
            <person name="Hua S.X."/>
            <person name="Woyke T."/>
        </authorList>
    </citation>
    <scope>NUCLEOTIDE SEQUENCE [LARGE SCALE GENOMIC DNA]</scope>
    <source>
        <strain evidence="1 2">DSM 43889</strain>
    </source>
</reference>
<dbReference type="Proteomes" id="UP000791080">
    <property type="component" value="Unassembled WGS sequence"/>
</dbReference>
<sequence length="163" mass="17607">MSENATTRPHRPRQDHHVGLPFVLESRDVLRGYPVRCRVATDAARSLVIVTVAAWPESGDRQVELALDHGQARFAAGRLRSRTDGCAVASHHGAVTAALSISTNRWRHAPVTVLDVVVTGSPVTVVLADSRVDELGEALRLAADRLLPHRPQPVERTPLAATG</sequence>
<gene>
    <name evidence="1" type="ORF">G443_003626</name>
</gene>
<accession>A0ABT1JNU8</accession>
<proteinExistence type="predicted"/>